<dbReference type="Pfam" id="PF14029">
    <property type="entry name" value="DUF4244"/>
    <property type="match status" value="1"/>
</dbReference>
<dbReference type="AlphaFoldDB" id="A0A120N4V9"/>
<feature type="region of interest" description="Disordered" evidence="1">
    <location>
        <begin position="1"/>
        <end position="87"/>
    </location>
</feature>
<proteinExistence type="predicted"/>
<name>A0A120N4V9_9CORY</name>
<dbReference type="Proteomes" id="UP000182498">
    <property type="component" value="Unassembled WGS sequence"/>
</dbReference>
<evidence type="ECO:0000313" key="4">
    <source>
        <dbReference type="Proteomes" id="UP000182498"/>
    </source>
</evidence>
<feature type="compositionally biased region" description="Acidic residues" evidence="1">
    <location>
        <begin position="64"/>
        <end position="81"/>
    </location>
</feature>
<sequence length="134" mass="14086">MSTPTAQTAQTAQTKMTTLTTDIDEAADLAELTAPTPPDHFGDWDTDPDPDDWGEELPAAQINEDLDEDNGDDNGDDEDDSGGFLGDDLGMSTIEYALGCVAAAALGALLYLVVTSDTVESALSGIFERALNTQ</sequence>
<evidence type="ECO:0000256" key="2">
    <source>
        <dbReference type="SAM" id="Phobius"/>
    </source>
</evidence>
<evidence type="ECO:0000256" key="1">
    <source>
        <dbReference type="SAM" id="MobiDB-lite"/>
    </source>
</evidence>
<keyword evidence="2" id="KW-0472">Membrane</keyword>
<reference evidence="4" key="1">
    <citation type="submission" date="2015-11" db="EMBL/GenBank/DDBJ databases">
        <authorList>
            <person name="Dugat-Bony E."/>
        </authorList>
    </citation>
    <scope>NUCLEOTIDE SEQUENCE [LARGE SCALE GENOMIC DNA]</scope>
    <source>
        <strain evidence="4">Mu292</strain>
    </source>
</reference>
<dbReference type="EMBL" id="FAUH01000002">
    <property type="protein sequence ID" value="CUU65166.1"/>
    <property type="molecule type" value="Genomic_DNA"/>
</dbReference>
<dbReference type="InterPro" id="IPR025338">
    <property type="entry name" value="DUF4244"/>
</dbReference>
<evidence type="ECO:0000313" key="3">
    <source>
        <dbReference type="EMBL" id="CUU65166.1"/>
    </source>
</evidence>
<keyword evidence="2" id="KW-0812">Transmembrane</keyword>
<protein>
    <recommendedName>
        <fullName evidence="5">DUF4244 domain-containing protein</fullName>
    </recommendedName>
</protein>
<keyword evidence="4" id="KW-1185">Reference proteome</keyword>
<organism evidence="3 4">
    <name type="scientific">Corynebacterium variabile</name>
    <dbReference type="NCBI Taxonomy" id="1727"/>
    <lineage>
        <taxon>Bacteria</taxon>
        <taxon>Bacillati</taxon>
        <taxon>Actinomycetota</taxon>
        <taxon>Actinomycetes</taxon>
        <taxon>Mycobacteriales</taxon>
        <taxon>Corynebacteriaceae</taxon>
        <taxon>Corynebacterium</taxon>
    </lineage>
</organism>
<gene>
    <name evidence="3" type="ORF">CVAR292_00482</name>
</gene>
<keyword evidence="2" id="KW-1133">Transmembrane helix</keyword>
<feature type="transmembrane region" description="Helical" evidence="2">
    <location>
        <begin position="96"/>
        <end position="114"/>
    </location>
</feature>
<accession>A0A120N4V9</accession>
<dbReference type="RefSeq" id="WP_014010960.1">
    <property type="nucleotide sequence ID" value="NZ_FAUH01000002.1"/>
</dbReference>
<feature type="compositionally biased region" description="Low complexity" evidence="1">
    <location>
        <begin position="1"/>
        <end position="21"/>
    </location>
</feature>
<feature type="compositionally biased region" description="Acidic residues" evidence="1">
    <location>
        <begin position="44"/>
        <end position="55"/>
    </location>
</feature>
<evidence type="ECO:0008006" key="5">
    <source>
        <dbReference type="Google" id="ProtNLM"/>
    </source>
</evidence>